<dbReference type="EMBL" id="JABACJ020000029">
    <property type="protein sequence ID" value="MBU3878229.1"/>
    <property type="molecule type" value="Genomic_DNA"/>
</dbReference>
<feature type="transmembrane region" description="Helical" evidence="13">
    <location>
        <begin position="12"/>
        <end position="32"/>
    </location>
</feature>
<dbReference type="InterPro" id="IPR002528">
    <property type="entry name" value="MATE_fam"/>
</dbReference>
<dbReference type="NCBIfam" id="TIGR00797">
    <property type="entry name" value="matE"/>
    <property type="match status" value="1"/>
</dbReference>
<evidence type="ECO:0000256" key="12">
    <source>
        <dbReference type="ARBA" id="ARBA00031636"/>
    </source>
</evidence>
<comment type="subcellular location">
    <subcellularLocation>
        <location evidence="2">Cell membrane</location>
        <topology evidence="2">Multi-pass membrane protein</topology>
    </subcellularLocation>
</comment>
<keyword evidence="5" id="KW-0813">Transport</keyword>
<feature type="transmembrane region" description="Helical" evidence="13">
    <location>
        <begin position="191"/>
        <end position="214"/>
    </location>
</feature>
<proteinExistence type="inferred from homology"/>
<keyword evidence="11 13" id="KW-0472">Membrane</keyword>
<comment type="caution">
    <text evidence="14">The sequence shown here is derived from an EMBL/GenBank/DDBJ whole genome shotgun (WGS) entry which is preliminary data.</text>
</comment>
<evidence type="ECO:0000256" key="2">
    <source>
        <dbReference type="ARBA" id="ARBA00004651"/>
    </source>
</evidence>
<accession>A0ABS6D9G0</accession>
<comment type="similarity">
    <text evidence="3">Belongs to the multi antimicrobial extrusion (MATE) (TC 2.A.66.1) family.</text>
</comment>
<feature type="transmembrane region" description="Helical" evidence="13">
    <location>
        <begin position="93"/>
        <end position="113"/>
    </location>
</feature>
<comment type="function">
    <text evidence="1">Multidrug efflux pump.</text>
</comment>
<sequence length="449" mass="48960">MDKEYLINQKPARALLVFAFPMIIGNLFQQFYTMADSVVVGQFVGENALAAVGASYSLTNVFISIAIGGGIGASVVTSRTFGSRDYDAMKRSVYTALISFLILSVLLGAFGLWKGSEIMQLLNTPANVLGQATKYLDIYFIGLPFLFMYNVLSAMFNALGKSRIPLYLLIFSSIFNIVLDLYMVYSLGLGVAGVAWATLIAQGISAIASFILFLKELSSYPVEHTALFDTKELKVMTKIALPSILQQSTVSIGMMLVQSVVNSFGSEMLAGFSAAMRVESLCIVPMAAMGNAISPYTAQNIGAKQFERVQKGYHAAYKIVAAFAVLICLSLELFYRPIVMMFLGSEGSQLAINTGISYLRFMGWFFGLIGLKMITDGVLRGAGDMKMFTVANLVNLGLRVCIAVTMAPRFGIAMVWYAVPMGWAANYVISYLQYRTGKWKHISAEHAAS</sequence>
<gene>
    <name evidence="14" type="ORF">HGO97_020720</name>
</gene>
<keyword evidence="6" id="KW-0050">Antiport</keyword>
<evidence type="ECO:0000256" key="4">
    <source>
        <dbReference type="ARBA" id="ARBA00020268"/>
    </source>
</evidence>
<reference evidence="14 15" key="1">
    <citation type="submission" date="2021-06" db="EMBL/GenBank/DDBJ databases">
        <title>Faecalicatena sp. nov. isolated from porcine feces.</title>
        <authorList>
            <person name="Oh B.S."/>
            <person name="Lee J.H."/>
        </authorList>
    </citation>
    <scope>NUCLEOTIDE SEQUENCE [LARGE SCALE GENOMIC DNA]</scope>
    <source>
        <strain evidence="14 15">AGMB00832</strain>
    </source>
</reference>
<name>A0ABS6D9G0_9FIRM</name>
<dbReference type="PIRSF" id="PIRSF006603">
    <property type="entry name" value="DinF"/>
    <property type="match status" value="1"/>
</dbReference>
<evidence type="ECO:0000256" key="11">
    <source>
        <dbReference type="ARBA" id="ARBA00023136"/>
    </source>
</evidence>
<keyword evidence="15" id="KW-1185">Reference proteome</keyword>
<evidence type="ECO:0000256" key="7">
    <source>
        <dbReference type="ARBA" id="ARBA00022475"/>
    </source>
</evidence>
<evidence type="ECO:0000256" key="5">
    <source>
        <dbReference type="ARBA" id="ARBA00022448"/>
    </source>
</evidence>
<evidence type="ECO:0000256" key="13">
    <source>
        <dbReference type="SAM" id="Phobius"/>
    </source>
</evidence>
<keyword evidence="7" id="KW-1003">Cell membrane</keyword>
<evidence type="ECO:0000256" key="1">
    <source>
        <dbReference type="ARBA" id="ARBA00003408"/>
    </source>
</evidence>
<evidence type="ECO:0000313" key="14">
    <source>
        <dbReference type="EMBL" id="MBU3878229.1"/>
    </source>
</evidence>
<evidence type="ECO:0000313" key="15">
    <source>
        <dbReference type="Proteomes" id="UP000723714"/>
    </source>
</evidence>
<dbReference type="Proteomes" id="UP000723714">
    <property type="component" value="Unassembled WGS sequence"/>
</dbReference>
<evidence type="ECO:0000256" key="3">
    <source>
        <dbReference type="ARBA" id="ARBA00010199"/>
    </source>
</evidence>
<feature type="transmembrane region" description="Helical" evidence="13">
    <location>
        <begin position="138"/>
        <end position="159"/>
    </location>
</feature>
<protein>
    <recommendedName>
        <fullName evidence="4">Probable multidrug resistance protein NorM</fullName>
    </recommendedName>
    <alternativeName>
        <fullName evidence="12">Multidrug-efflux transporter</fullName>
    </alternativeName>
</protein>
<dbReference type="Pfam" id="PF01554">
    <property type="entry name" value="MatE"/>
    <property type="match status" value="2"/>
</dbReference>
<dbReference type="CDD" id="cd13138">
    <property type="entry name" value="MATE_yoeA_like"/>
    <property type="match status" value="1"/>
</dbReference>
<feature type="transmembrane region" description="Helical" evidence="13">
    <location>
        <begin position="315"/>
        <end position="335"/>
    </location>
</feature>
<evidence type="ECO:0000256" key="6">
    <source>
        <dbReference type="ARBA" id="ARBA00022449"/>
    </source>
</evidence>
<feature type="transmembrane region" description="Helical" evidence="13">
    <location>
        <begin position="387"/>
        <end position="407"/>
    </location>
</feature>
<evidence type="ECO:0000256" key="8">
    <source>
        <dbReference type="ARBA" id="ARBA00022692"/>
    </source>
</evidence>
<keyword evidence="10" id="KW-0406">Ion transport</keyword>
<feature type="transmembrane region" description="Helical" evidence="13">
    <location>
        <begin position="166"/>
        <end position="185"/>
    </location>
</feature>
<keyword evidence="9 13" id="KW-1133">Transmembrane helix</keyword>
<dbReference type="RefSeq" id="WP_216244881.1">
    <property type="nucleotide sequence ID" value="NZ_JABACJ020000029.1"/>
</dbReference>
<dbReference type="PANTHER" id="PTHR43298:SF2">
    <property type="entry name" value="FMN_FAD EXPORTER YEEO-RELATED"/>
    <property type="match status" value="1"/>
</dbReference>
<dbReference type="InterPro" id="IPR048279">
    <property type="entry name" value="MdtK-like"/>
</dbReference>
<evidence type="ECO:0000256" key="10">
    <source>
        <dbReference type="ARBA" id="ARBA00023065"/>
    </source>
</evidence>
<dbReference type="InterPro" id="IPR050222">
    <property type="entry name" value="MATE_MdtK"/>
</dbReference>
<organism evidence="14 15">
    <name type="scientific">Faecalicatena faecalis</name>
    <dbReference type="NCBI Taxonomy" id="2726362"/>
    <lineage>
        <taxon>Bacteria</taxon>
        <taxon>Bacillati</taxon>
        <taxon>Bacillota</taxon>
        <taxon>Clostridia</taxon>
        <taxon>Lachnospirales</taxon>
        <taxon>Lachnospiraceae</taxon>
        <taxon>Faecalicatena</taxon>
    </lineage>
</organism>
<dbReference type="PANTHER" id="PTHR43298">
    <property type="entry name" value="MULTIDRUG RESISTANCE PROTEIN NORM-RELATED"/>
    <property type="match status" value="1"/>
</dbReference>
<evidence type="ECO:0000256" key="9">
    <source>
        <dbReference type="ARBA" id="ARBA00022989"/>
    </source>
</evidence>
<keyword evidence="8 13" id="KW-0812">Transmembrane</keyword>
<feature type="transmembrane region" description="Helical" evidence="13">
    <location>
        <begin position="355"/>
        <end position="375"/>
    </location>
</feature>